<keyword evidence="4 8" id="KW-0378">Hydrolase</keyword>
<dbReference type="Pfam" id="PF01541">
    <property type="entry name" value="GIY-YIG"/>
    <property type="match status" value="1"/>
</dbReference>
<dbReference type="HOGENOM" id="CLU_030739_1_0_1"/>
<evidence type="ECO:0000256" key="9">
    <source>
        <dbReference type="SAM" id="MobiDB-lite"/>
    </source>
</evidence>
<evidence type="ECO:0000313" key="11">
    <source>
        <dbReference type="EMBL" id="EPE33320.1"/>
    </source>
</evidence>
<dbReference type="OMA" id="HNRGCDF"/>
<feature type="compositionally biased region" description="Acidic residues" evidence="9">
    <location>
        <begin position="404"/>
        <end position="414"/>
    </location>
</feature>
<dbReference type="STRING" id="1116229.S3D6G7"/>
<gene>
    <name evidence="11" type="ORF">GLAREA_06332</name>
</gene>
<comment type="subunit">
    <text evidence="8">Forms a heterodimer with SLX4.</text>
</comment>
<evidence type="ECO:0000256" key="7">
    <source>
        <dbReference type="ARBA" id="ARBA00023242"/>
    </source>
</evidence>
<protein>
    <submittedName>
        <fullName evidence="11">Structure-specific endonuclease subunit slx1</fullName>
    </submittedName>
</protein>
<dbReference type="CDD" id="cd10455">
    <property type="entry name" value="GIY-YIG_SLX1"/>
    <property type="match status" value="1"/>
</dbReference>
<dbReference type="PANTHER" id="PTHR20208">
    <property type="entry name" value="STRUCTURE-SPECIFIC ENDONUCLEASE SUBUNIT SLX1"/>
    <property type="match status" value="1"/>
</dbReference>
<dbReference type="KEGG" id="glz:GLAREA_06332"/>
<evidence type="ECO:0000256" key="3">
    <source>
        <dbReference type="ARBA" id="ARBA00022763"/>
    </source>
</evidence>
<evidence type="ECO:0000256" key="8">
    <source>
        <dbReference type="HAMAP-Rule" id="MF_03100"/>
    </source>
</evidence>
<comment type="similarity">
    <text evidence="8">Belongs to the SLX1 family.</text>
</comment>
<keyword evidence="6 8" id="KW-0234">DNA repair</keyword>
<dbReference type="PANTHER" id="PTHR20208:SF10">
    <property type="entry name" value="STRUCTURE-SPECIFIC ENDONUCLEASE SUBUNIT SLX1"/>
    <property type="match status" value="1"/>
</dbReference>
<keyword evidence="5 8" id="KW-0233">DNA recombination</keyword>
<dbReference type="InterPro" id="IPR027520">
    <property type="entry name" value="Slx1"/>
</dbReference>
<dbReference type="InterPro" id="IPR048749">
    <property type="entry name" value="SLX1_C"/>
</dbReference>
<feature type="region of interest" description="Disordered" evidence="9">
    <location>
        <begin position="366"/>
        <end position="414"/>
    </location>
</feature>
<comment type="caution">
    <text evidence="8">Lacks conserved residue(s) required for the propagation of feature annotation.</text>
</comment>
<dbReference type="InterPro" id="IPR050381">
    <property type="entry name" value="SLX1_endonuclease"/>
</dbReference>
<reference evidence="11 12" key="1">
    <citation type="journal article" date="2013" name="BMC Genomics">
        <title>Genomics-driven discovery of the pneumocandin biosynthetic gene cluster in the fungus Glarea lozoyensis.</title>
        <authorList>
            <person name="Chen L."/>
            <person name="Yue Q."/>
            <person name="Zhang X."/>
            <person name="Xiang M."/>
            <person name="Wang C."/>
            <person name="Li S."/>
            <person name="Che Y."/>
            <person name="Ortiz-Lopez F.J."/>
            <person name="Bills G.F."/>
            <person name="Liu X."/>
            <person name="An Z."/>
        </authorList>
    </citation>
    <scope>NUCLEOTIDE SEQUENCE [LARGE SCALE GENOMIC DNA]</scope>
    <source>
        <strain evidence="12">ATCC 20868 / MF5171</strain>
    </source>
</reference>
<sequence>MPLDRPIPAFYCCYLLRSTVSRVSVYVGSTPNPVRRLRQHNGLAKGGAVRTARTKLRPWEMTCIVTGFPSHIAALQFEWAWQNPHITLHIASEERLQHATQKKRSGHPKRPRHSVSSLLSNLHLLLRSPSFSRWPLEIRFFSKTVYQAWVRWTKTVKDPIQDTIRIIKDFPEGGGKGSDDEDAEKGTSNAIIYRRMANLPIDYEAQKGHVEKAQDMVDFEREGSCKLCKQDLEHSSGLYIICPSIGCETVTHMTCLSKHFIEKQDQDELVPIVGKCPGCNSELRWVDLVRELSLRMRGQKEVQSLLKVKRVKKGKDNALSQTIVDSSDDAEDEEDDINEEMDTMQDFASQSVAAPLGDSWHMACDPEESDAESIASSSSYLKTSKINAGPKQKPIPTLHKTIEDSDWDDAEILD</sequence>
<keyword evidence="1 8" id="KW-0540">Nuclease</keyword>
<dbReference type="InterPro" id="IPR035901">
    <property type="entry name" value="GIY-YIG_endonuc_sf"/>
</dbReference>
<dbReference type="OrthoDB" id="24645at2759"/>
<dbReference type="SUPFAM" id="SSF82771">
    <property type="entry name" value="GIY-YIG endonuclease"/>
    <property type="match status" value="1"/>
</dbReference>
<dbReference type="eggNOG" id="KOG3005">
    <property type="taxonomic scope" value="Eukaryota"/>
</dbReference>
<comment type="subcellular location">
    <subcellularLocation>
        <location evidence="8">Nucleus</location>
    </subcellularLocation>
</comment>
<keyword evidence="7 8" id="KW-0539">Nucleus</keyword>
<dbReference type="GO" id="GO:0000724">
    <property type="term" value="P:double-strand break repair via homologous recombination"/>
    <property type="evidence" value="ECO:0007669"/>
    <property type="project" value="TreeGrafter"/>
</dbReference>
<dbReference type="InterPro" id="IPR000305">
    <property type="entry name" value="GIY-YIG_endonuc"/>
</dbReference>
<dbReference type="GO" id="GO:0017108">
    <property type="term" value="F:5'-flap endonuclease activity"/>
    <property type="evidence" value="ECO:0007669"/>
    <property type="project" value="InterPro"/>
</dbReference>
<evidence type="ECO:0000256" key="6">
    <source>
        <dbReference type="ARBA" id="ARBA00023204"/>
    </source>
</evidence>
<proteinExistence type="inferred from homology"/>
<dbReference type="EMBL" id="KE145358">
    <property type="protein sequence ID" value="EPE33320.1"/>
    <property type="molecule type" value="Genomic_DNA"/>
</dbReference>
<evidence type="ECO:0000256" key="2">
    <source>
        <dbReference type="ARBA" id="ARBA00022759"/>
    </source>
</evidence>
<dbReference type="PROSITE" id="PS50164">
    <property type="entry name" value="GIY_YIG"/>
    <property type="match status" value="1"/>
</dbReference>
<dbReference type="RefSeq" id="XP_008079937.1">
    <property type="nucleotide sequence ID" value="XM_008081746.1"/>
</dbReference>
<dbReference type="Pfam" id="PF21202">
    <property type="entry name" value="SLX1_C"/>
    <property type="match status" value="1"/>
</dbReference>
<dbReference type="Proteomes" id="UP000016922">
    <property type="component" value="Unassembled WGS sequence"/>
</dbReference>
<comment type="cofactor">
    <cofactor evidence="8">
        <name>a divalent metal cation</name>
        <dbReference type="ChEBI" id="CHEBI:60240"/>
    </cofactor>
</comment>
<dbReference type="GeneID" id="19465386"/>
<dbReference type="GO" id="GO:0033557">
    <property type="term" value="C:Slx1-Slx4 complex"/>
    <property type="evidence" value="ECO:0007669"/>
    <property type="project" value="UniProtKB-UniRule"/>
</dbReference>
<keyword evidence="3 8" id="KW-0227">DNA damage</keyword>
<dbReference type="Gene3D" id="3.40.1440.10">
    <property type="entry name" value="GIY-YIG endonuclease"/>
    <property type="match status" value="1"/>
</dbReference>
<evidence type="ECO:0000313" key="12">
    <source>
        <dbReference type="Proteomes" id="UP000016922"/>
    </source>
</evidence>
<evidence type="ECO:0000256" key="4">
    <source>
        <dbReference type="ARBA" id="ARBA00022801"/>
    </source>
</evidence>
<evidence type="ECO:0000256" key="5">
    <source>
        <dbReference type="ARBA" id="ARBA00023172"/>
    </source>
</evidence>
<feature type="domain" description="GIY-YIG" evidence="10">
    <location>
        <begin position="9"/>
        <end position="91"/>
    </location>
</feature>
<accession>S3D6G7</accession>
<comment type="function">
    <text evidence="8">Catalytic subunit of the SLX1-SLX4 structure-specific endonuclease that resolves DNA secondary structures generated during DNA repair and recombination. Has endonuclease activity towards branched DNA substrates, introducing single-strand cuts in duplex DNA close to junctions with ss-DNA.</text>
</comment>
<dbReference type="FunFam" id="3.40.1440.10:FF:000006">
    <property type="entry name" value="Structure-specific endonuclease subunit SLX1"/>
    <property type="match status" value="1"/>
</dbReference>
<dbReference type="Gene3D" id="3.30.40.10">
    <property type="entry name" value="Zinc/RING finger domain, C3HC4 (zinc finger)"/>
    <property type="match status" value="1"/>
</dbReference>
<organism evidence="11 12">
    <name type="scientific">Glarea lozoyensis (strain ATCC 20868 / MF5171)</name>
    <dbReference type="NCBI Taxonomy" id="1116229"/>
    <lineage>
        <taxon>Eukaryota</taxon>
        <taxon>Fungi</taxon>
        <taxon>Dikarya</taxon>
        <taxon>Ascomycota</taxon>
        <taxon>Pezizomycotina</taxon>
        <taxon>Leotiomycetes</taxon>
        <taxon>Helotiales</taxon>
        <taxon>Helotiaceae</taxon>
        <taxon>Glarea</taxon>
    </lineage>
</organism>
<dbReference type="AlphaFoldDB" id="S3D6G7"/>
<evidence type="ECO:0000259" key="10">
    <source>
        <dbReference type="PROSITE" id="PS50164"/>
    </source>
</evidence>
<name>S3D6G7_GLAL2</name>
<evidence type="ECO:0000256" key="1">
    <source>
        <dbReference type="ARBA" id="ARBA00022722"/>
    </source>
</evidence>
<keyword evidence="2 8" id="KW-0255">Endonuclease</keyword>
<keyword evidence="12" id="KW-1185">Reference proteome</keyword>
<dbReference type="GO" id="GO:0008821">
    <property type="term" value="F:crossover junction DNA endonuclease activity"/>
    <property type="evidence" value="ECO:0007669"/>
    <property type="project" value="TreeGrafter"/>
</dbReference>
<dbReference type="InterPro" id="IPR013083">
    <property type="entry name" value="Znf_RING/FYVE/PHD"/>
</dbReference>
<dbReference type="HAMAP" id="MF_03100">
    <property type="entry name" value="Endonuc_su_Slx1"/>
    <property type="match status" value="1"/>
</dbReference>